<dbReference type="AlphaFoldDB" id="A0A0S4KK16"/>
<proteinExistence type="predicted"/>
<evidence type="ECO:0000313" key="2">
    <source>
        <dbReference type="Proteomes" id="UP000051952"/>
    </source>
</evidence>
<organism evidence="1 2">
    <name type="scientific">Bodo saltans</name>
    <name type="common">Flagellated protozoan</name>
    <dbReference type="NCBI Taxonomy" id="75058"/>
    <lineage>
        <taxon>Eukaryota</taxon>
        <taxon>Discoba</taxon>
        <taxon>Euglenozoa</taxon>
        <taxon>Kinetoplastea</taxon>
        <taxon>Metakinetoplastina</taxon>
        <taxon>Eubodonida</taxon>
        <taxon>Bodonidae</taxon>
        <taxon>Bodo</taxon>
    </lineage>
</organism>
<evidence type="ECO:0000313" key="1">
    <source>
        <dbReference type="EMBL" id="CUI15542.1"/>
    </source>
</evidence>
<dbReference type="VEuPathDB" id="TriTrypDB:BSAL_03160"/>
<sequence length="95" mass="10256">VTFRGLGPRVGSSIHATSATSSWRTSPVRPHNLLVTILAAGVLASTPGQKNNSRHGMKSWNAGVVAKNRGRKKIVGKLVPKFLFLLFRYPSCAVM</sequence>
<dbReference type="Proteomes" id="UP000051952">
    <property type="component" value="Unassembled WGS sequence"/>
</dbReference>
<gene>
    <name evidence="1" type="ORF">BSAL_03160</name>
</gene>
<name>A0A0S4KK16_BODSA</name>
<feature type="non-terminal residue" evidence="1">
    <location>
        <position position="1"/>
    </location>
</feature>
<keyword evidence="2" id="KW-1185">Reference proteome</keyword>
<dbReference type="EMBL" id="CYKH01002226">
    <property type="protein sequence ID" value="CUI15542.1"/>
    <property type="molecule type" value="Genomic_DNA"/>
</dbReference>
<reference evidence="2" key="1">
    <citation type="submission" date="2015-09" db="EMBL/GenBank/DDBJ databases">
        <authorList>
            <consortium name="Pathogen Informatics"/>
        </authorList>
    </citation>
    <scope>NUCLEOTIDE SEQUENCE [LARGE SCALE GENOMIC DNA]</scope>
    <source>
        <strain evidence="2">Lake Konstanz</strain>
    </source>
</reference>
<accession>A0A0S4KK16</accession>
<protein>
    <submittedName>
        <fullName evidence="1">GPI-anchored surface protein, putative</fullName>
    </submittedName>
</protein>